<dbReference type="CDD" id="cd06342">
    <property type="entry name" value="PBP1_ABC_LIVBP-like"/>
    <property type="match status" value="1"/>
</dbReference>
<name>A0A255XRF8_9PROT</name>
<dbReference type="OrthoDB" id="9768386at2"/>
<feature type="chain" id="PRO_5013055798" evidence="5">
    <location>
        <begin position="23"/>
        <end position="371"/>
    </location>
</feature>
<comment type="caution">
    <text evidence="7">The sequence shown here is derived from an EMBL/GenBank/DDBJ whole genome shotgun (WGS) entry which is preliminary data.</text>
</comment>
<dbReference type="RefSeq" id="WP_094408576.1">
    <property type="nucleotide sequence ID" value="NZ_BMJZ01000004.1"/>
</dbReference>
<evidence type="ECO:0000259" key="6">
    <source>
        <dbReference type="Pfam" id="PF13458"/>
    </source>
</evidence>
<proteinExistence type="inferred from homology"/>
<sequence>MKQRFIGVAVLAAALAAPAARADIKIGVAGPITGANAAFGAQLVQGAEQAAADINAAGGILGQKIVLTTGDDASDPRQGVAVANKFASSGVKFVVGHFNSGVSIPTSDIYADAGILQITPASTNPKFTDRNLWNTFRTCGRDDQQGLVAATYILNTHKGKKIAVIHDKTAYGKGLADETKKNLNAAGVTETVYEGVNTGDKDFTSLISKMKAAGVEFLYWGGLHVEFGLIIRQAAEQGLKLTAMGADGTTSDELASVAGPALEGTKMTFPPDPRQRPEAAAVVKRFLEERKFNPEAYTLYAYAAIQVLKQAIEQTGAVDAEKTAKTLHAGGTYKTVIGDISYDAKGDRKNVDYVTYTWKKGANGAITYIQD</sequence>
<comment type="similarity">
    <text evidence="1">Belongs to the leucine-binding protein family.</text>
</comment>
<dbReference type="PRINTS" id="PR00337">
    <property type="entry name" value="LEUILEVALBP"/>
</dbReference>
<evidence type="ECO:0000313" key="7">
    <source>
        <dbReference type="EMBL" id="OYQ19471.1"/>
    </source>
</evidence>
<dbReference type="InterPro" id="IPR028082">
    <property type="entry name" value="Peripla_BP_I"/>
</dbReference>
<dbReference type="PANTHER" id="PTHR47151">
    <property type="entry name" value="LEU/ILE/VAL-BINDING ABC TRANSPORTER SUBUNIT"/>
    <property type="match status" value="1"/>
</dbReference>
<evidence type="ECO:0000256" key="5">
    <source>
        <dbReference type="SAM" id="SignalP"/>
    </source>
</evidence>
<feature type="signal peptide" evidence="5">
    <location>
        <begin position="1"/>
        <end position="22"/>
    </location>
</feature>
<dbReference type="AlphaFoldDB" id="A0A255XRF8"/>
<keyword evidence="8" id="KW-1185">Reference proteome</keyword>
<protein>
    <submittedName>
        <fullName evidence="7">Branched chain amino acid ABC transporter substrate-binding protein</fullName>
    </submittedName>
</protein>
<evidence type="ECO:0000256" key="1">
    <source>
        <dbReference type="ARBA" id="ARBA00010062"/>
    </source>
</evidence>
<dbReference type="Gene3D" id="3.40.50.2300">
    <property type="match status" value="2"/>
</dbReference>
<dbReference type="EMBL" id="NOXS01000031">
    <property type="protein sequence ID" value="OYQ19471.1"/>
    <property type="molecule type" value="Genomic_DNA"/>
</dbReference>
<organism evidence="7 8">
    <name type="scientific">Elstera cyanobacteriorum</name>
    <dbReference type="NCBI Taxonomy" id="2022747"/>
    <lineage>
        <taxon>Bacteria</taxon>
        <taxon>Pseudomonadati</taxon>
        <taxon>Pseudomonadota</taxon>
        <taxon>Alphaproteobacteria</taxon>
        <taxon>Rhodospirillales</taxon>
        <taxon>Rhodospirillaceae</taxon>
        <taxon>Elstera</taxon>
    </lineage>
</organism>
<evidence type="ECO:0000256" key="2">
    <source>
        <dbReference type="ARBA" id="ARBA00022448"/>
    </source>
</evidence>
<reference evidence="7 8" key="1">
    <citation type="submission" date="2017-07" db="EMBL/GenBank/DDBJ databases">
        <title>Elstera cyanobacteriorum sp. nov., a novel bacterium isolated from cyanobacterial aggregates in a eutrophic lake.</title>
        <authorList>
            <person name="Cai H."/>
        </authorList>
    </citation>
    <scope>NUCLEOTIDE SEQUENCE [LARGE SCALE GENOMIC DNA]</scope>
    <source>
        <strain evidence="7 8">TH019</strain>
    </source>
</reference>
<evidence type="ECO:0000313" key="8">
    <source>
        <dbReference type="Proteomes" id="UP000216361"/>
    </source>
</evidence>
<accession>A0A255XRF8</accession>
<evidence type="ECO:0000256" key="3">
    <source>
        <dbReference type="ARBA" id="ARBA00022729"/>
    </source>
</evidence>
<keyword evidence="2" id="KW-0813">Transport</keyword>
<dbReference type="InterPro" id="IPR028081">
    <property type="entry name" value="Leu-bd"/>
</dbReference>
<dbReference type="GO" id="GO:0006865">
    <property type="term" value="P:amino acid transport"/>
    <property type="evidence" value="ECO:0007669"/>
    <property type="project" value="UniProtKB-KW"/>
</dbReference>
<dbReference type="Pfam" id="PF13458">
    <property type="entry name" value="Peripla_BP_6"/>
    <property type="match status" value="1"/>
</dbReference>
<feature type="domain" description="Leucine-binding protein" evidence="6">
    <location>
        <begin position="24"/>
        <end position="361"/>
    </location>
</feature>
<gene>
    <name evidence="7" type="ORF">CHR90_08615</name>
</gene>
<dbReference type="SUPFAM" id="SSF53822">
    <property type="entry name" value="Periplasmic binding protein-like I"/>
    <property type="match status" value="1"/>
</dbReference>
<dbReference type="Proteomes" id="UP000216361">
    <property type="component" value="Unassembled WGS sequence"/>
</dbReference>
<keyword evidence="3 5" id="KW-0732">Signal</keyword>
<keyword evidence="4" id="KW-0029">Amino-acid transport</keyword>
<evidence type="ECO:0000256" key="4">
    <source>
        <dbReference type="ARBA" id="ARBA00022970"/>
    </source>
</evidence>
<dbReference type="PANTHER" id="PTHR47151:SF2">
    <property type="entry name" value="AMINO ACID BINDING PROTEIN"/>
    <property type="match status" value="1"/>
</dbReference>
<dbReference type="InterPro" id="IPR000709">
    <property type="entry name" value="Leu_Ile_Val-bd"/>
</dbReference>